<proteinExistence type="predicted"/>
<keyword evidence="2" id="KW-1185">Reference proteome</keyword>
<comment type="caution">
    <text evidence="1">The sequence shown here is derived from an EMBL/GenBank/DDBJ whole genome shotgun (WGS) entry which is preliminary data.</text>
</comment>
<sequence length="185" mass="21295">PSMKPLIDLVVKECVKHLMLVTATTMVDGYLLIRLKVYEYLLSLNVGHAVLRPSWFFSELKSSHFLMAHLQTIKGKTMIISMSRDGKIEITSADLTVASLMDKKSHDMGHIITGLELLSYDDVRRNLSLYILPELIVEPGSHCLHGDAWLKDYPWLYHCRGIEEETFLFRSCERFLRDPVVFGWP</sequence>
<organism evidence="1 2">
    <name type="scientific">Armillaria borealis</name>
    <dbReference type="NCBI Taxonomy" id="47425"/>
    <lineage>
        <taxon>Eukaryota</taxon>
        <taxon>Fungi</taxon>
        <taxon>Dikarya</taxon>
        <taxon>Basidiomycota</taxon>
        <taxon>Agaricomycotina</taxon>
        <taxon>Agaricomycetes</taxon>
        <taxon>Agaricomycetidae</taxon>
        <taxon>Agaricales</taxon>
        <taxon>Marasmiineae</taxon>
        <taxon>Physalacriaceae</taxon>
        <taxon>Armillaria</taxon>
    </lineage>
</organism>
<dbReference type="AlphaFoldDB" id="A0AA39J4W5"/>
<evidence type="ECO:0000313" key="2">
    <source>
        <dbReference type="Proteomes" id="UP001175226"/>
    </source>
</evidence>
<gene>
    <name evidence="1" type="ORF">EV421DRAFT_1716811</name>
</gene>
<accession>A0AA39J4W5</accession>
<dbReference type="InterPro" id="IPR036291">
    <property type="entry name" value="NAD(P)-bd_dom_sf"/>
</dbReference>
<dbReference type="SUPFAM" id="SSF51735">
    <property type="entry name" value="NAD(P)-binding Rossmann-fold domains"/>
    <property type="match status" value="1"/>
</dbReference>
<dbReference type="Proteomes" id="UP001175226">
    <property type="component" value="Unassembled WGS sequence"/>
</dbReference>
<name>A0AA39J4W5_9AGAR</name>
<feature type="non-terminal residue" evidence="1">
    <location>
        <position position="185"/>
    </location>
</feature>
<evidence type="ECO:0000313" key="1">
    <source>
        <dbReference type="EMBL" id="KAK0435311.1"/>
    </source>
</evidence>
<protein>
    <submittedName>
        <fullName evidence="1">Uncharacterized protein</fullName>
    </submittedName>
</protein>
<dbReference type="EMBL" id="JAUEPT010000064">
    <property type="protein sequence ID" value="KAK0435311.1"/>
    <property type="molecule type" value="Genomic_DNA"/>
</dbReference>
<reference evidence="1" key="1">
    <citation type="submission" date="2023-06" db="EMBL/GenBank/DDBJ databases">
        <authorList>
            <consortium name="Lawrence Berkeley National Laboratory"/>
            <person name="Ahrendt S."/>
            <person name="Sahu N."/>
            <person name="Indic B."/>
            <person name="Wong-Bajracharya J."/>
            <person name="Merenyi Z."/>
            <person name="Ke H.-M."/>
            <person name="Monk M."/>
            <person name="Kocsube S."/>
            <person name="Drula E."/>
            <person name="Lipzen A."/>
            <person name="Balint B."/>
            <person name="Henrissat B."/>
            <person name="Andreopoulos B."/>
            <person name="Martin F.M."/>
            <person name="Harder C.B."/>
            <person name="Rigling D."/>
            <person name="Ford K.L."/>
            <person name="Foster G.D."/>
            <person name="Pangilinan J."/>
            <person name="Papanicolaou A."/>
            <person name="Barry K."/>
            <person name="LaButti K."/>
            <person name="Viragh M."/>
            <person name="Koriabine M."/>
            <person name="Yan M."/>
            <person name="Riley R."/>
            <person name="Champramary S."/>
            <person name="Plett K.L."/>
            <person name="Tsai I.J."/>
            <person name="Slot J."/>
            <person name="Sipos G."/>
            <person name="Plett J."/>
            <person name="Nagy L.G."/>
            <person name="Grigoriev I.V."/>
        </authorList>
    </citation>
    <scope>NUCLEOTIDE SEQUENCE</scope>
    <source>
        <strain evidence="1">FPL87.14</strain>
    </source>
</reference>